<keyword evidence="2" id="KW-1185">Reference proteome</keyword>
<protein>
    <submittedName>
        <fullName evidence="1">Uncharacterized protein</fullName>
    </submittedName>
</protein>
<organism evidence="1 2">
    <name type="scientific">Geobacillus thermopakistaniensis (strain MAS1)</name>
    <dbReference type="NCBI Taxonomy" id="1408282"/>
    <lineage>
        <taxon>Bacteria</taxon>
        <taxon>Bacillati</taxon>
        <taxon>Bacillota</taxon>
        <taxon>Bacilli</taxon>
        <taxon>Bacillales</taxon>
        <taxon>Anoxybacillaceae</taxon>
        <taxon>Geobacillus</taxon>
    </lineage>
</organism>
<dbReference type="EMBL" id="AYSF01000081">
    <property type="protein sequence ID" value="ESU71046.1"/>
    <property type="molecule type" value="Genomic_DNA"/>
</dbReference>
<accession>A0A7U9J8W0</accession>
<name>A0A7U9J8W0_GEOTM</name>
<evidence type="ECO:0000313" key="1">
    <source>
        <dbReference type="EMBL" id="ESU71046.1"/>
    </source>
</evidence>
<gene>
    <name evidence="1" type="ORF">T260_15785</name>
</gene>
<proteinExistence type="predicted"/>
<dbReference type="Proteomes" id="UP000018339">
    <property type="component" value="Unassembled WGS sequence"/>
</dbReference>
<sequence>MPKTTALLSFPLTVERWLPPLHPPPSLRLKPACGGAARC</sequence>
<dbReference type="AlphaFoldDB" id="A0A7U9J8W0"/>
<comment type="caution">
    <text evidence="1">The sequence shown here is derived from an EMBL/GenBank/DDBJ whole genome shotgun (WGS) entry which is preliminary data.</text>
</comment>
<evidence type="ECO:0000313" key="2">
    <source>
        <dbReference type="Proteomes" id="UP000018339"/>
    </source>
</evidence>
<reference evidence="1 2" key="1">
    <citation type="journal article" date="2014" name="Genome Announc.">
        <title>Draft Genome Sequence of Geobacillus thermopakistaniensis Strain MAS1.</title>
        <authorList>
            <person name="Siddiqui M.A."/>
            <person name="Rashid N."/>
            <person name="Ayyampalayam S."/>
            <person name="Whitman W.B."/>
        </authorList>
    </citation>
    <scope>NUCLEOTIDE SEQUENCE [LARGE SCALE GENOMIC DNA]</scope>
    <source>
        <strain evidence="1 2">MAS1</strain>
    </source>
</reference>